<dbReference type="SMART" id="SM00448">
    <property type="entry name" value="REC"/>
    <property type="match status" value="1"/>
</dbReference>
<evidence type="ECO:0008006" key="12">
    <source>
        <dbReference type="Google" id="ProtNLM"/>
    </source>
</evidence>
<reference evidence="10 11" key="1">
    <citation type="submission" date="2017-05" db="EMBL/GenBank/DDBJ databases">
        <title>The Genome Sequence of Enterococcus sp. 8G7_MSG3316.</title>
        <authorList>
            <consortium name="The Broad Institute Genomics Platform"/>
            <consortium name="The Broad Institute Genomic Center for Infectious Diseases"/>
            <person name="Earl A."/>
            <person name="Manson A."/>
            <person name="Schwartman J."/>
            <person name="Gilmore M."/>
            <person name="Abouelleil A."/>
            <person name="Cao P."/>
            <person name="Chapman S."/>
            <person name="Cusick C."/>
            <person name="Shea T."/>
            <person name="Young S."/>
            <person name="Neafsey D."/>
            <person name="Nusbaum C."/>
            <person name="Birren B."/>
        </authorList>
    </citation>
    <scope>NUCLEOTIDE SEQUENCE [LARGE SCALE GENOMIC DNA]</scope>
    <source>
        <strain evidence="10 11">8G7_MSG3316</strain>
    </source>
</reference>
<accession>A0A242A9W2</accession>
<proteinExistence type="predicted"/>
<dbReference type="InterPro" id="IPR001789">
    <property type="entry name" value="Sig_transdc_resp-reg_receiver"/>
</dbReference>
<dbReference type="GO" id="GO:0032993">
    <property type="term" value="C:protein-DNA complex"/>
    <property type="evidence" value="ECO:0007669"/>
    <property type="project" value="TreeGrafter"/>
</dbReference>
<dbReference type="InterPro" id="IPR001867">
    <property type="entry name" value="OmpR/PhoB-type_DNA-bd"/>
</dbReference>
<dbReference type="InterPro" id="IPR011006">
    <property type="entry name" value="CheY-like_superfamily"/>
</dbReference>
<dbReference type="SUPFAM" id="SSF52172">
    <property type="entry name" value="CheY-like"/>
    <property type="match status" value="1"/>
</dbReference>
<dbReference type="PANTHER" id="PTHR48111:SF1">
    <property type="entry name" value="TWO-COMPONENT RESPONSE REGULATOR ORR33"/>
    <property type="match status" value="1"/>
</dbReference>
<dbReference type="OrthoDB" id="9778712at2"/>
<evidence type="ECO:0000256" key="2">
    <source>
        <dbReference type="ARBA" id="ARBA00023012"/>
    </source>
</evidence>
<evidence type="ECO:0000256" key="5">
    <source>
        <dbReference type="ARBA" id="ARBA00023163"/>
    </source>
</evidence>
<evidence type="ECO:0000313" key="10">
    <source>
        <dbReference type="EMBL" id="OTN77511.1"/>
    </source>
</evidence>
<sequence>MNILIVEDNKAINNLLVKSLQKKGYQPIPIFDGESAANYIEQHQVDLILLDIMLPLISGEELIGYFVEYDIPVIFLTAKHTLSDKVRGLNLGAEDYITKPFELEELFARIETVLRRTNKQIRKKIKWHNIHIEDNTRRVFIQNQLVTLTPREYQLFVYLVQNRGIVLARETIYQRVWEDTCESDSRTLDLHIQRIRKKLQLTDMLRTIYGVGYILEE</sequence>
<feature type="domain" description="OmpR/PhoB-type" evidence="9">
    <location>
        <begin position="122"/>
        <end position="217"/>
    </location>
</feature>
<dbReference type="Proteomes" id="UP000195043">
    <property type="component" value="Unassembled WGS sequence"/>
</dbReference>
<feature type="modified residue" description="4-aspartylphosphate" evidence="6">
    <location>
        <position position="51"/>
    </location>
</feature>
<evidence type="ECO:0000256" key="4">
    <source>
        <dbReference type="ARBA" id="ARBA00023125"/>
    </source>
</evidence>
<keyword evidence="1 6" id="KW-0597">Phosphoprotein</keyword>
<keyword evidence="3" id="KW-0805">Transcription regulation</keyword>
<dbReference type="InterPro" id="IPR039420">
    <property type="entry name" value="WalR-like"/>
</dbReference>
<organism evidence="10 11">
    <name type="scientific">Candidatus Enterococcus testudinis</name>
    <dbReference type="NCBI Taxonomy" id="1834191"/>
    <lineage>
        <taxon>Bacteria</taxon>
        <taxon>Bacillati</taxon>
        <taxon>Bacillota</taxon>
        <taxon>Bacilli</taxon>
        <taxon>Lactobacillales</taxon>
        <taxon>Enterococcaceae</taxon>
        <taxon>Enterococcus</taxon>
    </lineage>
</organism>
<dbReference type="PANTHER" id="PTHR48111">
    <property type="entry name" value="REGULATOR OF RPOS"/>
    <property type="match status" value="1"/>
</dbReference>
<keyword evidence="2" id="KW-0902">Two-component regulatory system</keyword>
<name>A0A242A9W2_9ENTE</name>
<dbReference type="GO" id="GO:0000976">
    <property type="term" value="F:transcription cis-regulatory region binding"/>
    <property type="evidence" value="ECO:0007669"/>
    <property type="project" value="TreeGrafter"/>
</dbReference>
<protein>
    <recommendedName>
        <fullName evidence="12">DNA-binding response regulator</fullName>
    </recommendedName>
</protein>
<evidence type="ECO:0000259" key="8">
    <source>
        <dbReference type="PROSITE" id="PS50110"/>
    </source>
</evidence>
<keyword evidence="4 7" id="KW-0238">DNA-binding</keyword>
<evidence type="ECO:0000256" key="7">
    <source>
        <dbReference type="PROSITE-ProRule" id="PRU01091"/>
    </source>
</evidence>
<dbReference type="Gene3D" id="6.10.250.690">
    <property type="match status" value="1"/>
</dbReference>
<feature type="domain" description="Response regulatory" evidence="8">
    <location>
        <begin position="2"/>
        <end position="114"/>
    </location>
</feature>
<dbReference type="CDD" id="cd00383">
    <property type="entry name" value="trans_reg_C"/>
    <property type="match status" value="1"/>
</dbReference>
<keyword evidence="11" id="KW-1185">Reference proteome</keyword>
<dbReference type="AlphaFoldDB" id="A0A242A9W2"/>
<dbReference type="GO" id="GO:0000156">
    <property type="term" value="F:phosphorelay response regulator activity"/>
    <property type="evidence" value="ECO:0007669"/>
    <property type="project" value="TreeGrafter"/>
</dbReference>
<evidence type="ECO:0000313" key="11">
    <source>
        <dbReference type="Proteomes" id="UP000195043"/>
    </source>
</evidence>
<dbReference type="GO" id="GO:0005829">
    <property type="term" value="C:cytosol"/>
    <property type="evidence" value="ECO:0007669"/>
    <property type="project" value="TreeGrafter"/>
</dbReference>
<evidence type="ECO:0000256" key="6">
    <source>
        <dbReference type="PROSITE-ProRule" id="PRU00169"/>
    </source>
</evidence>
<keyword evidence="5" id="KW-0804">Transcription</keyword>
<dbReference type="InterPro" id="IPR036388">
    <property type="entry name" value="WH-like_DNA-bd_sf"/>
</dbReference>
<comment type="caution">
    <text evidence="10">The sequence shown here is derived from an EMBL/GenBank/DDBJ whole genome shotgun (WGS) entry which is preliminary data.</text>
</comment>
<dbReference type="Gene3D" id="3.40.50.2300">
    <property type="match status" value="1"/>
</dbReference>
<dbReference type="EMBL" id="NGKU01000001">
    <property type="protein sequence ID" value="OTN77511.1"/>
    <property type="molecule type" value="Genomic_DNA"/>
</dbReference>
<dbReference type="PROSITE" id="PS50110">
    <property type="entry name" value="RESPONSE_REGULATORY"/>
    <property type="match status" value="1"/>
</dbReference>
<dbReference type="Gene3D" id="1.10.10.10">
    <property type="entry name" value="Winged helix-like DNA-binding domain superfamily/Winged helix DNA-binding domain"/>
    <property type="match status" value="1"/>
</dbReference>
<evidence type="ECO:0000256" key="1">
    <source>
        <dbReference type="ARBA" id="ARBA00022553"/>
    </source>
</evidence>
<dbReference type="Pfam" id="PF00072">
    <property type="entry name" value="Response_reg"/>
    <property type="match status" value="1"/>
</dbReference>
<dbReference type="PROSITE" id="PS51755">
    <property type="entry name" value="OMPR_PHOB"/>
    <property type="match status" value="1"/>
</dbReference>
<evidence type="ECO:0000259" key="9">
    <source>
        <dbReference type="PROSITE" id="PS51755"/>
    </source>
</evidence>
<dbReference type="RefSeq" id="WP_086275529.1">
    <property type="nucleotide sequence ID" value="NZ_NGKU01000001.1"/>
</dbReference>
<feature type="DNA-binding region" description="OmpR/PhoB-type" evidence="7">
    <location>
        <begin position="122"/>
        <end position="217"/>
    </location>
</feature>
<dbReference type="Pfam" id="PF00486">
    <property type="entry name" value="Trans_reg_C"/>
    <property type="match status" value="1"/>
</dbReference>
<dbReference type="STRING" id="1834191.A5886_002611"/>
<gene>
    <name evidence="10" type="ORF">A5886_002611</name>
</gene>
<dbReference type="SMART" id="SM00862">
    <property type="entry name" value="Trans_reg_C"/>
    <property type="match status" value="1"/>
</dbReference>
<dbReference type="GO" id="GO:0006355">
    <property type="term" value="P:regulation of DNA-templated transcription"/>
    <property type="evidence" value="ECO:0007669"/>
    <property type="project" value="InterPro"/>
</dbReference>
<evidence type="ECO:0000256" key="3">
    <source>
        <dbReference type="ARBA" id="ARBA00023015"/>
    </source>
</evidence>